<gene>
    <name evidence="4" type="ORF">CGE01nite_14540</name>
</gene>
<dbReference type="SUPFAM" id="SSF51556">
    <property type="entry name" value="Metallo-dependent hydrolases"/>
    <property type="match status" value="1"/>
</dbReference>
<protein>
    <submittedName>
        <fullName evidence="4">Metal-dependent hydrolase</fullName>
    </submittedName>
</protein>
<keyword evidence="4" id="KW-0378">Hydrolase</keyword>
<reference evidence="4 5" key="1">
    <citation type="submission" date="2019-06" db="EMBL/GenBank/DDBJ databases">
        <title>Whole genome shotgun sequence of Cellulomonas gelida NBRC 3748.</title>
        <authorList>
            <person name="Hosoyama A."/>
            <person name="Uohara A."/>
            <person name="Ohji S."/>
            <person name="Ichikawa N."/>
        </authorList>
    </citation>
    <scope>NUCLEOTIDE SEQUENCE [LARGE SCALE GENOMIC DNA]</scope>
    <source>
        <strain evidence="4 5">NBRC 3748</strain>
    </source>
</reference>
<feature type="region of interest" description="Disordered" evidence="2">
    <location>
        <begin position="163"/>
        <end position="182"/>
    </location>
</feature>
<feature type="domain" description="Amidohydrolase-related" evidence="3">
    <location>
        <begin position="3"/>
        <end position="345"/>
    </location>
</feature>
<comment type="similarity">
    <text evidence="1">Belongs to the metallo-dependent hydrolases superfamily.</text>
</comment>
<dbReference type="InterPro" id="IPR052350">
    <property type="entry name" value="Metallo-dep_Lactonases"/>
</dbReference>
<dbReference type="AlphaFoldDB" id="A0A4Y3KJW9"/>
<dbReference type="InterPro" id="IPR032466">
    <property type="entry name" value="Metal_Hydrolase"/>
</dbReference>
<evidence type="ECO:0000313" key="5">
    <source>
        <dbReference type="Proteomes" id="UP000320461"/>
    </source>
</evidence>
<dbReference type="InterPro" id="IPR006680">
    <property type="entry name" value="Amidohydro-rel"/>
</dbReference>
<organism evidence="4 5">
    <name type="scientific">Cellulomonas gelida</name>
    <dbReference type="NCBI Taxonomy" id="1712"/>
    <lineage>
        <taxon>Bacteria</taxon>
        <taxon>Bacillati</taxon>
        <taxon>Actinomycetota</taxon>
        <taxon>Actinomycetes</taxon>
        <taxon>Micrococcales</taxon>
        <taxon>Cellulomonadaceae</taxon>
        <taxon>Cellulomonas</taxon>
    </lineage>
</organism>
<dbReference type="GO" id="GO:0016787">
    <property type="term" value="F:hydrolase activity"/>
    <property type="evidence" value="ECO:0007669"/>
    <property type="project" value="UniProtKB-KW"/>
</dbReference>
<evidence type="ECO:0000256" key="1">
    <source>
        <dbReference type="ARBA" id="ARBA00038310"/>
    </source>
</evidence>
<dbReference type="Proteomes" id="UP000320461">
    <property type="component" value="Unassembled WGS sequence"/>
</dbReference>
<keyword evidence="5" id="KW-1185">Reference proteome</keyword>
<name>A0A4Y3KJW9_9CELL</name>
<dbReference type="PANTHER" id="PTHR43569:SF2">
    <property type="entry name" value="AMIDOHYDROLASE-RELATED DOMAIN-CONTAINING PROTEIN"/>
    <property type="match status" value="1"/>
</dbReference>
<evidence type="ECO:0000256" key="2">
    <source>
        <dbReference type="SAM" id="MobiDB-lite"/>
    </source>
</evidence>
<evidence type="ECO:0000313" key="4">
    <source>
        <dbReference type="EMBL" id="GEA84203.1"/>
    </source>
</evidence>
<sequence>MIIDAHAQVWDPAWVRYPWLRPRMGPLTGAFTYPDLAAHLDDEQEDDGCTADDPVRAVLVQACDDPRDVEVMASVARDEARVAGLVVWAPLDRPDEVADEVQRARGMATAAGTRVVGVRTLQHHRRDPGWVLRPETDAGLGVLERLDLPYDYVTSDGTTVRRAPARSAVDGTPLQGTPLQGMPPNGTTLGGSGGILVTGSIAVDPAAGAAALAVLPAVGERHPGLRLVLDHLGGPVLGDRAGLARWRAALAEVARNPLVVAKLSGLYATDGPGPSYADDVREVVDVALDLFGPQRLMLGSDWPVCLLADPGRRARAAVDAALERALDGDDLAAVRSGTAARTYGLALVSR</sequence>
<dbReference type="OrthoDB" id="5450317at2"/>
<dbReference type="PANTHER" id="PTHR43569">
    <property type="entry name" value="AMIDOHYDROLASE"/>
    <property type="match status" value="1"/>
</dbReference>
<evidence type="ECO:0000259" key="3">
    <source>
        <dbReference type="Pfam" id="PF04909"/>
    </source>
</evidence>
<proteinExistence type="inferred from homology"/>
<accession>A0A4Y3KJW9</accession>
<dbReference type="Pfam" id="PF04909">
    <property type="entry name" value="Amidohydro_2"/>
    <property type="match status" value="1"/>
</dbReference>
<dbReference type="Gene3D" id="3.20.20.140">
    <property type="entry name" value="Metal-dependent hydrolases"/>
    <property type="match status" value="1"/>
</dbReference>
<dbReference type="RefSeq" id="WP_141369928.1">
    <property type="nucleotide sequence ID" value="NZ_BJLQ01000011.1"/>
</dbReference>
<dbReference type="EMBL" id="BJLQ01000011">
    <property type="protein sequence ID" value="GEA84203.1"/>
    <property type="molecule type" value="Genomic_DNA"/>
</dbReference>
<comment type="caution">
    <text evidence="4">The sequence shown here is derived from an EMBL/GenBank/DDBJ whole genome shotgun (WGS) entry which is preliminary data.</text>
</comment>